<keyword evidence="3" id="KW-1185">Reference proteome</keyword>
<protein>
    <submittedName>
        <fullName evidence="2">Uncharacterized protein</fullName>
    </submittedName>
</protein>
<sequence length="173" mass="19333">MGLKRKASALEEPITINQFTNRSPFGAVSNTTSPTSSTTSSISSASHEYSQYRDTWNAGFVPYMNSRTMKRYRDNRPDPGQIHDHTLKKLYEAQRLHLDEAMPMSEVLSDEAEEGLGGQEQSMFDDIDMADTVPLTYASGMEPLKQKTLESFFSVRQSDAASHSSLQRTTLPS</sequence>
<dbReference type="EMBL" id="JAVRRD010000001">
    <property type="protein sequence ID" value="KAK5064517.1"/>
    <property type="molecule type" value="Genomic_DNA"/>
</dbReference>
<proteinExistence type="predicted"/>
<name>A0AAV9NT42_9EURO</name>
<dbReference type="Proteomes" id="UP001358417">
    <property type="component" value="Unassembled WGS sequence"/>
</dbReference>
<evidence type="ECO:0000313" key="2">
    <source>
        <dbReference type="EMBL" id="KAK5064517.1"/>
    </source>
</evidence>
<evidence type="ECO:0000313" key="3">
    <source>
        <dbReference type="Proteomes" id="UP001358417"/>
    </source>
</evidence>
<dbReference type="AlphaFoldDB" id="A0AAV9NT42"/>
<feature type="compositionally biased region" description="Low complexity" evidence="1">
    <location>
        <begin position="29"/>
        <end position="46"/>
    </location>
</feature>
<dbReference type="GeneID" id="89968572"/>
<organism evidence="2 3">
    <name type="scientific">Exophiala bonariae</name>
    <dbReference type="NCBI Taxonomy" id="1690606"/>
    <lineage>
        <taxon>Eukaryota</taxon>
        <taxon>Fungi</taxon>
        <taxon>Dikarya</taxon>
        <taxon>Ascomycota</taxon>
        <taxon>Pezizomycotina</taxon>
        <taxon>Eurotiomycetes</taxon>
        <taxon>Chaetothyriomycetidae</taxon>
        <taxon>Chaetothyriales</taxon>
        <taxon>Herpotrichiellaceae</taxon>
        <taxon>Exophiala</taxon>
    </lineage>
</organism>
<reference evidence="2 3" key="1">
    <citation type="submission" date="2023-08" db="EMBL/GenBank/DDBJ databases">
        <title>Black Yeasts Isolated from many extreme environments.</title>
        <authorList>
            <person name="Coleine C."/>
            <person name="Stajich J.E."/>
            <person name="Selbmann L."/>
        </authorList>
    </citation>
    <scope>NUCLEOTIDE SEQUENCE [LARGE SCALE GENOMIC DNA]</scope>
    <source>
        <strain evidence="2 3">CCFEE 5792</strain>
    </source>
</reference>
<accession>A0AAV9NT42</accession>
<gene>
    <name evidence="2" type="ORF">LTR84_000350</name>
</gene>
<feature type="region of interest" description="Disordered" evidence="1">
    <location>
        <begin position="20"/>
        <end position="47"/>
    </location>
</feature>
<comment type="caution">
    <text evidence="2">The sequence shown here is derived from an EMBL/GenBank/DDBJ whole genome shotgun (WGS) entry which is preliminary data.</text>
</comment>
<evidence type="ECO:0000256" key="1">
    <source>
        <dbReference type="SAM" id="MobiDB-lite"/>
    </source>
</evidence>
<dbReference type="RefSeq" id="XP_064711841.1">
    <property type="nucleotide sequence ID" value="XM_064843981.1"/>
</dbReference>